<accession>A0A316ZBZ0</accession>
<proteinExistence type="predicted"/>
<gene>
    <name evidence="2" type="ORF">FA09DRAFT_225473</name>
</gene>
<dbReference type="EMBL" id="KZ819288">
    <property type="protein sequence ID" value="PWN99297.1"/>
    <property type="molecule type" value="Genomic_DNA"/>
</dbReference>
<dbReference type="AlphaFoldDB" id="A0A316ZBZ0"/>
<dbReference type="GeneID" id="37267115"/>
<dbReference type="Proteomes" id="UP000245946">
    <property type="component" value="Unassembled WGS sequence"/>
</dbReference>
<feature type="region of interest" description="Disordered" evidence="1">
    <location>
        <begin position="127"/>
        <end position="187"/>
    </location>
</feature>
<organism evidence="2 3">
    <name type="scientific">Tilletiopsis washingtonensis</name>
    <dbReference type="NCBI Taxonomy" id="58919"/>
    <lineage>
        <taxon>Eukaryota</taxon>
        <taxon>Fungi</taxon>
        <taxon>Dikarya</taxon>
        <taxon>Basidiomycota</taxon>
        <taxon>Ustilaginomycotina</taxon>
        <taxon>Exobasidiomycetes</taxon>
        <taxon>Entylomatales</taxon>
        <taxon>Entylomatales incertae sedis</taxon>
        <taxon>Tilletiopsis</taxon>
    </lineage>
</organism>
<evidence type="ECO:0000256" key="1">
    <source>
        <dbReference type="SAM" id="MobiDB-lite"/>
    </source>
</evidence>
<protein>
    <submittedName>
        <fullName evidence="2">Uncharacterized protein</fullName>
    </submittedName>
</protein>
<name>A0A316ZBZ0_9BASI</name>
<feature type="compositionally biased region" description="Basic residues" evidence="1">
    <location>
        <begin position="172"/>
        <end position="187"/>
    </location>
</feature>
<dbReference type="RefSeq" id="XP_025599576.1">
    <property type="nucleotide sequence ID" value="XM_025739569.1"/>
</dbReference>
<reference evidence="2 3" key="1">
    <citation type="journal article" date="2018" name="Mol. Biol. Evol.">
        <title>Broad Genomic Sampling Reveals a Smut Pathogenic Ancestry of the Fungal Clade Ustilaginomycotina.</title>
        <authorList>
            <person name="Kijpornyongpan T."/>
            <person name="Mondo S.J."/>
            <person name="Barry K."/>
            <person name="Sandor L."/>
            <person name="Lee J."/>
            <person name="Lipzen A."/>
            <person name="Pangilinan J."/>
            <person name="LaButti K."/>
            <person name="Hainaut M."/>
            <person name="Henrissat B."/>
            <person name="Grigoriev I.V."/>
            <person name="Spatafora J.W."/>
            <person name="Aime M.C."/>
        </authorList>
    </citation>
    <scope>NUCLEOTIDE SEQUENCE [LARGE SCALE GENOMIC DNA]</scope>
    <source>
        <strain evidence="2 3">MCA 4186</strain>
    </source>
</reference>
<keyword evidence="3" id="KW-1185">Reference proteome</keyword>
<sequence length="356" mass="39839">MSQSSSSIVFSLSELNAPRRKVELCAIGPTPSLRRNVKVAGSAAIVESRRLCARRRPWTTSHPALSGRATLPHRVRSVVTPCPVSRVKALRRRFAAGLGSVAVLCASLRMASITPVPSAPRVECNSLGGGWNPSSTRPQQRHRRLEAPLPGQHRRRPASLQHGGPRRTAVNIRHRRRRRFSASRQRSGRRCTPRLVLRTHGAVRARCAPVRPCVHSLGAVEARGGLCSFKMALKACGARLHSRRRRRVRLSASGRRGSACVMSIRNRRRVAGQKREQARASPWRCGCLPPARLHREQKLMPRVQTMEHLSAARYEARQHSQDDHRRAHCICCAAIRLRRRRRLSTSQRHGSASVRV</sequence>
<evidence type="ECO:0000313" key="2">
    <source>
        <dbReference type="EMBL" id="PWN99297.1"/>
    </source>
</evidence>
<evidence type="ECO:0000313" key="3">
    <source>
        <dbReference type="Proteomes" id="UP000245946"/>
    </source>
</evidence>